<dbReference type="EMBL" id="GBRH01246506">
    <property type="protein sequence ID" value="JAD51389.1"/>
    <property type="molecule type" value="Transcribed_RNA"/>
</dbReference>
<name>A0A0A9AI68_ARUDO</name>
<dbReference type="AlphaFoldDB" id="A0A0A9AI68"/>
<reference evidence="1" key="1">
    <citation type="submission" date="2014-09" db="EMBL/GenBank/DDBJ databases">
        <authorList>
            <person name="Magalhaes I.L.F."/>
            <person name="Oliveira U."/>
            <person name="Santos F.R."/>
            <person name="Vidigal T.H.D.A."/>
            <person name="Brescovit A.D."/>
            <person name="Santos A.J."/>
        </authorList>
    </citation>
    <scope>NUCLEOTIDE SEQUENCE</scope>
    <source>
        <tissue evidence="1">Shoot tissue taken approximately 20 cm above the soil surface</tissue>
    </source>
</reference>
<organism evidence="1">
    <name type="scientific">Arundo donax</name>
    <name type="common">Giant reed</name>
    <name type="synonym">Donax arundinaceus</name>
    <dbReference type="NCBI Taxonomy" id="35708"/>
    <lineage>
        <taxon>Eukaryota</taxon>
        <taxon>Viridiplantae</taxon>
        <taxon>Streptophyta</taxon>
        <taxon>Embryophyta</taxon>
        <taxon>Tracheophyta</taxon>
        <taxon>Spermatophyta</taxon>
        <taxon>Magnoliopsida</taxon>
        <taxon>Liliopsida</taxon>
        <taxon>Poales</taxon>
        <taxon>Poaceae</taxon>
        <taxon>PACMAD clade</taxon>
        <taxon>Arundinoideae</taxon>
        <taxon>Arundineae</taxon>
        <taxon>Arundo</taxon>
    </lineage>
</organism>
<accession>A0A0A9AI68</accession>
<protein>
    <submittedName>
        <fullName evidence="1">Uncharacterized protein</fullName>
    </submittedName>
</protein>
<proteinExistence type="predicted"/>
<evidence type="ECO:0000313" key="1">
    <source>
        <dbReference type="EMBL" id="JAD51389.1"/>
    </source>
</evidence>
<reference evidence="1" key="2">
    <citation type="journal article" date="2015" name="Data Brief">
        <title>Shoot transcriptome of the giant reed, Arundo donax.</title>
        <authorList>
            <person name="Barrero R.A."/>
            <person name="Guerrero F.D."/>
            <person name="Moolhuijzen P."/>
            <person name="Goolsby J.A."/>
            <person name="Tidwell J."/>
            <person name="Bellgard S.E."/>
            <person name="Bellgard M.I."/>
        </authorList>
    </citation>
    <scope>NUCLEOTIDE SEQUENCE</scope>
    <source>
        <tissue evidence="1">Shoot tissue taken approximately 20 cm above the soil surface</tissue>
    </source>
</reference>
<sequence length="43" mass="5120">MLKLSCLFPCFNFGVHTFIICWHDFRSQYCLYQQSSAASFLEH</sequence>